<proteinExistence type="predicted"/>
<reference evidence="1 2" key="1">
    <citation type="submission" date="2018-09" db="EMBL/GenBank/DDBJ databases">
        <title>Complete genome sequence of Euzebya sp. DY32-46 isolated from seawater of Pacific Ocean.</title>
        <authorList>
            <person name="Xu L."/>
            <person name="Wu Y.-H."/>
            <person name="Xu X.-W."/>
        </authorList>
    </citation>
    <scope>NUCLEOTIDE SEQUENCE [LARGE SCALE GENOMIC DNA]</scope>
    <source>
        <strain evidence="1 2">DY32-46</strain>
        <plasmid evidence="2">pedy32-46i</plasmid>
    </source>
</reference>
<keyword evidence="1" id="KW-0614">Plasmid</keyword>
<dbReference type="EMBL" id="CP031166">
    <property type="protein sequence ID" value="AXV10205.1"/>
    <property type="molecule type" value="Genomic_DNA"/>
</dbReference>
<evidence type="ECO:0000313" key="2">
    <source>
        <dbReference type="Proteomes" id="UP000264006"/>
    </source>
</evidence>
<organism evidence="1 2">
    <name type="scientific">Euzebya pacifica</name>
    <dbReference type="NCBI Taxonomy" id="1608957"/>
    <lineage>
        <taxon>Bacteria</taxon>
        <taxon>Bacillati</taxon>
        <taxon>Actinomycetota</taxon>
        <taxon>Nitriliruptoria</taxon>
        <taxon>Euzebyales</taxon>
    </lineage>
</organism>
<dbReference type="KEGG" id="euz:DVS28_b0465"/>
<dbReference type="Proteomes" id="UP000264006">
    <property type="component" value="Plasmid pEDY32-46I"/>
</dbReference>
<accession>A0A346Y6V8</accession>
<geneLocation type="plasmid" evidence="2">
    <name>pedy32-46i</name>
</geneLocation>
<gene>
    <name evidence="1" type="ORF">DVS28_b0465</name>
</gene>
<dbReference type="AlphaFoldDB" id="A0A346Y6V8"/>
<keyword evidence="2" id="KW-1185">Reference proteome</keyword>
<protein>
    <submittedName>
        <fullName evidence="1">Uncharacterized protein</fullName>
    </submittedName>
</protein>
<sequence length="83" mass="9245">MKRPIRSTDTMYTQTTPVADARIDDDVLRVVDFDDNLIVIDTDGRMPWMVLDREGGLVGFHPHDDTTAAAWMELARSLALAAA</sequence>
<evidence type="ECO:0000313" key="1">
    <source>
        <dbReference type="EMBL" id="AXV10205.1"/>
    </source>
</evidence>
<name>A0A346Y6V8_9ACTN</name>